<dbReference type="InterPro" id="IPR045659">
    <property type="entry name" value="LptD_2"/>
</dbReference>
<dbReference type="Proteomes" id="UP000824076">
    <property type="component" value="Unassembled WGS sequence"/>
</dbReference>
<protein>
    <submittedName>
        <fullName evidence="4">LPS-assembly protein LptD</fullName>
    </submittedName>
</protein>
<keyword evidence="2" id="KW-0732">Signal</keyword>
<reference evidence="4" key="2">
    <citation type="journal article" date="2021" name="PeerJ">
        <title>Extensive microbial diversity within the chicken gut microbiome revealed by metagenomics and culture.</title>
        <authorList>
            <person name="Gilroy R."/>
            <person name="Ravi A."/>
            <person name="Getino M."/>
            <person name="Pursley I."/>
            <person name="Horton D.L."/>
            <person name="Alikhan N.F."/>
            <person name="Baker D."/>
            <person name="Gharbi K."/>
            <person name="Hall N."/>
            <person name="Watson M."/>
            <person name="Adriaenssens E.M."/>
            <person name="Foster-Nyarko E."/>
            <person name="Jarju S."/>
            <person name="Secka A."/>
            <person name="Antonio M."/>
            <person name="Oren A."/>
            <person name="Chaudhuri R.R."/>
            <person name="La Ragione R."/>
            <person name="Hildebrand F."/>
            <person name="Pallen M.J."/>
        </authorList>
    </citation>
    <scope>NUCLEOTIDE SEQUENCE</scope>
    <source>
        <strain evidence="4">17073</strain>
    </source>
</reference>
<feature type="chain" id="PRO_5038758014" evidence="2">
    <location>
        <begin position="21"/>
        <end position="987"/>
    </location>
</feature>
<name>A0A9D1IK51_9BACT</name>
<reference evidence="4" key="1">
    <citation type="submission" date="2020-10" db="EMBL/GenBank/DDBJ databases">
        <authorList>
            <person name="Gilroy R."/>
        </authorList>
    </citation>
    <scope>NUCLEOTIDE SEQUENCE</scope>
    <source>
        <strain evidence="4">17073</strain>
    </source>
</reference>
<evidence type="ECO:0000313" key="5">
    <source>
        <dbReference type="Proteomes" id="UP000824076"/>
    </source>
</evidence>
<evidence type="ECO:0000256" key="1">
    <source>
        <dbReference type="SAM" id="MobiDB-lite"/>
    </source>
</evidence>
<dbReference type="PANTHER" id="PTHR30189">
    <property type="entry name" value="LPS-ASSEMBLY PROTEIN"/>
    <property type="match status" value="1"/>
</dbReference>
<dbReference type="GO" id="GO:0009279">
    <property type="term" value="C:cell outer membrane"/>
    <property type="evidence" value="ECO:0007669"/>
    <property type="project" value="TreeGrafter"/>
</dbReference>
<dbReference type="Pfam" id="PF19838">
    <property type="entry name" value="LptD_2"/>
    <property type="match status" value="1"/>
</dbReference>
<gene>
    <name evidence="4" type="ORF">IAD18_02120</name>
</gene>
<evidence type="ECO:0000259" key="3">
    <source>
        <dbReference type="Pfam" id="PF19838"/>
    </source>
</evidence>
<dbReference type="GO" id="GO:1990351">
    <property type="term" value="C:transporter complex"/>
    <property type="evidence" value="ECO:0007669"/>
    <property type="project" value="TreeGrafter"/>
</dbReference>
<comment type="caution">
    <text evidence="4">The sequence shown here is derived from an EMBL/GenBank/DDBJ whole genome shotgun (WGS) entry which is preliminary data.</text>
</comment>
<dbReference type="EMBL" id="DVMS01000056">
    <property type="protein sequence ID" value="HIU38445.1"/>
    <property type="molecule type" value="Genomic_DNA"/>
</dbReference>
<proteinExistence type="predicted"/>
<dbReference type="InterPro" id="IPR050218">
    <property type="entry name" value="LptD"/>
</dbReference>
<feature type="region of interest" description="Disordered" evidence="1">
    <location>
        <begin position="824"/>
        <end position="858"/>
    </location>
</feature>
<evidence type="ECO:0000313" key="4">
    <source>
        <dbReference type="EMBL" id="HIU38445.1"/>
    </source>
</evidence>
<feature type="signal peptide" evidence="2">
    <location>
        <begin position="1"/>
        <end position="20"/>
    </location>
</feature>
<evidence type="ECO:0000256" key="2">
    <source>
        <dbReference type="SAM" id="SignalP"/>
    </source>
</evidence>
<dbReference type="PANTHER" id="PTHR30189:SF1">
    <property type="entry name" value="LPS-ASSEMBLY PROTEIN LPTD"/>
    <property type="match status" value="1"/>
</dbReference>
<sequence length="987" mass="111881">MKHFQIYLIIAFCLSATMFANHKSPDNRATVGSDSISTSAPIDTIGARASMQSSRQIDSIRNAMSKYRAMTHASRPSLRSREHPLAIINRAKQDTIPTDSISADSTRVQQDSTATQAIVLPPDSLDYERADAEIEAMTTIADTTRPKIVREKVDIDNPVDFTAKDSLVMFGQNTAFMYGSSEVKYNDINLTADEIRMDMQKSLVYAVGRKDTTDEIVGSPVFKDRSGEYESKTMTYNFKTTKGFITDVITQQGEGYLTGGETKKLDDGSYNIINGRYTTCDNHEHPHFYMQLTKGKMRPKKNIVTGPAYMVLCDVPLPLAVPFGYFPFTSKYSSGIIFPTFGDDYQKGFYLSNGGYYFAINDYVDLALTGEIYTKGSWGLAAQSSYRKRYKFSGNFNISYLTTITGDKGSPDYSKQKNFRVAWTHSQDAKANPNMTFSASVNFATSGYSRNDINSYYDQSFTENTKNSTVNLSYRFSSKFQMSTTASINQRTQDSTLSVSFPNFTLSLSQIAPFKRKKAVGAEKWYEKIKLSYTGSFQNNLTAKQNEFFKKSLIKDWNNGMRHSMPISATFNIFQYINVTPNIQLNDRMYTRKVIRAWDPAASAEVMDTTYGFYNIFDFNASIAFDTKIYGFFQPMKFLGDKVQMIRHVMSPSISFSGSPDFSKDFWGYYGKYDYVDRHGRALQRKYSYFGSNIFGSVGEGKSGMVSFSLSNNVEMKVKSDQDSTGTKKISLIENFTISQSYNFAADSLRWSNVNTSLSLRLAKNFNLNLSATWDPYTYQLNESGSPVRVDIPRWKAGKGWVKLSSTGTSFSYTFNNSTFKRKKKNKASDALPENPDIGNDLGNENPDESESKKDTGYDLDSDGYVKWSFPWSLTVNYSVNYSYGDFDKEKMDYRGRFTQNLSFSGRIQPTKGWNFTFSTSYNFDTHKLSYMNCTISRDLHCFTMSASFVPVGPYKSYNFHIAVKSSLLQDLKYDKRSSYSNGIDWY</sequence>
<feature type="domain" description="LPS-assembly protein LptD central" evidence="3">
    <location>
        <begin position="303"/>
        <end position="777"/>
    </location>
</feature>
<organism evidence="4 5">
    <name type="scientific">Candidatus Limisoma intestinavium</name>
    <dbReference type="NCBI Taxonomy" id="2840856"/>
    <lineage>
        <taxon>Bacteria</taxon>
        <taxon>Pseudomonadati</taxon>
        <taxon>Bacteroidota</taxon>
        <taxon>Bacteroidia</taxon>
        <taxon>Bacteroidales</taxon>
        <taxon>Candidatus Limisoma</taxon>
    </lineage>
</organism>
<dbReference type="AlphaFoldDB" id="A0A9D1IK51"/>
<accession>A0A9D1IK51</accession>